<feature type="compositionally biased region" description="Basic residues" evidence="1">
    <location>
        <begin position="166"/>
        <end position="176"/>
    </location>
</feature>
<accession>A0ABM3PCC1</accession>
<proteinExistence type="predicted"/>
<feature type="compositionally biased region" description="Pro residues" evidence="1">
    <location>
        <begin position="97"/>
        <end position="111"/>
    </location>
</feature>
<gene>
    <name evidence="3 4 5" type="primary">LOC128313647</name>
</gene>
<feature type="compositionally biased region" description="Acidic residues" evidence="1">
    <location>
        <begin position="43"/>
        <end position="55"/>
    </location>
</feature>
<dbReference type="Proteomes" id="UP001652583">
    <property type="component" value="Chromosome E3"/>
</dbReference>
<evidence type="ECO:0000313" key="4">
    <source>
        <dbReference type="RefSeq" id="XP_053069318.1"/>
    </source>
</evidence>
<evidence type="ECO:0000313" key="3">
    <source>
        <dbReference type="RefSeq" id="XP_053069317.1"/>
    </source>
</evidence>
<feature type="compositionally biased region" description="Low complexity" evidence="1">
    <location>
        <begin position="127"/>
        <end position="138"/>
    </location>
</feature>
<feature type="compositionally biased region" description="Pro residues" evidence="1">
    <location>
        <begin position="58"/>
        <end position="68"/>
    </location>
</feature>
<feature type="compositionally biased region" description="Low complexity" evidence="1">
    <location>
        <begin position="198"/>
        <end position="208"/>
    </location>
</feature>
<keyword evidence="2" id="KW-1185">Reference proteome</keyword>
<evidence type="ECO:0000256" key="1">
    <source>
        <dbReference type="SAM" id="MobiDB-lite"/>
    </source>
</evidence>
<dbReference type="RefSeq" id="XP_053069319.1">
    <property type="nucleotide sequence ID" value="XM_053213344.1"/>
</dbReference>
<name>A0ABM3PCC1_ACIJB</name>
<feature type="region of interest" description="Disordered" evidence="1">
    <location>
        <begin position="41"/>
        <end position="208"/>
    </location>
</feature>
<organism evidence="2 5">
    <name type="scientific">Acinonyx jubatus</name>
    <name type="common">Cheetah</name>
    <dbReference type="NCBI Taxonomy" id="32536"/>
    <lineage>
        <taxon>Eukaryota</taxon>
        <taxon>Metazoa</taxon>
        <taxon>Chordata</taxon>
        <taxon>Craniata</taxon>
        <taxon>Vertebrata</taxon>
        <taxon>Euteleostomi</taxon>
        <taxon>Mammalia</taxon>
        <taxon>Eutheria</taxon>
        <taxon>Laurasiatheria</taxon>
        <taxon>Carnivora</taxon>
        <taxon>Feliformia</taxon>
        <taxon>Felidae</taxon>
        <taxon>Felinae</taxon>
        <taxon>Acinonyx</taxon>
    </lineage>
</organism>
<evidence type="ECO:0000313" key="2">
    <source>
        <dbReference type="Proteomes" id="UP001652583"/>
    </source>
</evidence>
<dbReference type="RefSeq" id="XP_053069318.1">
    <property type="nucleotide sequence ID" value="XM_053213343.1"/>
</dbReference>
<dbReference type="RefSeq" id="XP_053069317.1">
    <property type="nucleotide sequence ID" value="XM_053213342.1"/>
</dbReference>
<dbReference type="GeneID" id="128313647"/>
<sequence>MNKYTRASCFQVCNTCLCSRYCPHYTPKYLDPCGIIAPAWEEKEVEEEEEEEEEEPPRPPPPPPPPPRLEATYLRQAVPRVSEGDVPAREGEEEEPPLPPPPPPPPPPTLSPPASDVSAPGRPPTSPARAPRAAAAAAMKKHFNRGPPAGGAAGSDPAERDGLRPRSSRHRPHCCRRPGSNVVPPGRPPSCTVRDPRAAAGAAAVKSS</sequence>
<protein>
    <submittedName>
        <fullName evidence="3 4">Uncharacterized protein LOC128313647</fullName>
    </submittedName>
</protein>
<reference evidence="3 4" key="1">
    <citation type="submission" date="2025-05" db="UniProtKB">
        <authorList>
            <consortium name="RefSeq"/>
        </authorList>
    </citation>
    <scope>IDENTIFICATION</scope>
    <source>
        <tissue evidence="3 4">Blood</tissue>
    </source>
</reference>
<evidence type="ECO:0000313" key="5">
    <source>
        <dbReference type="RefSeq" id="XP_053069319.1"/>
    </source>
</evidence>